<evidence type="ECO:0000313" key="3">
    <source>
        <dbReference type="Proteomes" id="UP001054945"/>
    </source>
</evidence>
<name>A0AAV4T7R9_CAEEX</name>
<protein>
    <submittedName>
        <fullName evidence="2">Uncharacterized protein</fullName>
    </submittedName>
</protein>
<organism evidence="2 3">
    <name type="scientific">Caerostris extrusa</name>
    <name type="common">Bark spider</name>
    <name type="synonym">Caerostris bankana</name>
    <dbReference type="NCBI Taxonomy" id="172846"/>
    <lineage>
        <taxon>Eukaryota</taxon>
        <taxon>Metazoa</taxon>
        <taxon>Ecdysozoa</taxon>
        <taxon>Arthropoda</taxon>
        <taxon>Chelicerata</taxon>
        <taxon>Arachnida</taxon>
        <taxon>Araneae</taxon>
        <taxon>Araneomorphae</taxon>
        <taxon>Entelegynae</taxon>
        <taxon>Araneoidea</taxon>
        <taxon>Araneidae</taxon>
        <taxon>Caerostris</taxon>
    </lineage>
</organism>
<reference evidence="2 3" key="1">
    <citation type="submission" date="2021-06" db="EMBL/GenBank/DDBJ databases">
        <title>Caerostris extrusa draft genome.</title>
        <authorList>
            <person name="Kono N."/>
            <person name="Arakawa K."/>
        </authorList>
    </citation>
    <scope>NUCLEOTIDE SEQUENCE [LARGE SCALE GENOMIC DNA]</scope>
</reference>
<evidence type="ECO:0000256" key="1">
    <source>
        <dbReference type="SAM" id="MobiDB-lite"/>
    </source>
</evidence>
<feature type="compositionally biased region" description="Basic and acidic residues" evidence="1">
    <location>
        <begin position="64"/>
        <end position="81"/>
    </location>
</feature>
<comment type="caution">
    <text evidence="2">The sequence shown here is derived from an EMBL/GenBank/DDBJ whole genome shotgun (WGS) entry which is preliminary data.</text>
</comment>
<keyword evidence="3" id="KW-1185">Reference proteome</keyword>
<feature type="compositionally biased region" description="Basic and acidic residues" evidence="1">
    <location>
        <begin position="89"/>
        <end position="98"/>
    </location>
</feature>
<evidence type="ECO:0000313" key="2">
    <source>
        <dbReference type="EMBL" id="GIY42613.1"/>
    </source>
</evidence>
<dbReference type="AlphaFoldDB" id="A0AAV4T7R9"/>
<feature type="region of interest" description="Disordered" evidence="1">
    <location>
        <begin position="62"/>
        <end position="98"/>
    </location>
</feature>
<dbReference type="Proteomes" id="UP001054945">
    <property type="component" value="Unassembled WGS sequence"/>
</dbReference>
<sequence length="98" mass="11291">MIDRKLNYKTERSIKNLRIFRVLRGKRSLLTTLHINIHMSGGGGTLTGLPNRTSIEEYCPINSTEDRDQWENDKTQSREPKLQPPLSPKDAENSIKEI</sequence>
<gene>
    <name evidence="2" type="ORF">CEXT_79801</name>
</gene>
<proteinExistence type="predicted"/>
<dbReference type="EMBL" id="BPLR01010873">
    <property type="protein sequence ID" value="GIY42613.1"/>
    <property type="molecule type" value="Genomic_DNA"/>
</dbReference>
<accession>A0AAV4T7R9</accession>